<proteinExistence type="predicted"/>
<dbReference type="EMBL" id="MLJW01003190">
    <property type="protein sequence ID" value="OIQ72632.1"/>
    <property type="molecule type" value="Genomic_DNA"/>
</dbReference>
<accession>A0A1J5PPA8</accession>
<evidence type="ECO:0000313" key="1">
    <source>
        <dbReference type="EMBL" id="OIQ72632.1"/>
    </source>
</evidence>
<reference evidence="1" key="1">
    <citation type="submission" date="2016-10" db="EMBL/GenBank/DDBJ databases">
        <title>Sequence of Gallionella enrichment culture.</title>
        <authorList>
            <person name="Poehlein A."/>
            <person name="Muehling M."/>
            <person name="Daniel R."/>
        </authorList>
    </citation>
    <scope>NUCLEOTIDE SEQUENCE</scope>
</reference>
<name>A0A1J5PPA8_9ZZZZ</name>
<organism evidence="1">
    <name type="scientific">mine drainage metagenome</name>
    <dbReference type="NCBI Taxonomy" id="410659"/>
    <lineage>
        <taxon>unclassified sequences</taxon>
        <taxon>metagenomes</taxon>
        <taxon>ecological metagenomes</taxon>
    </lineage>
</organism>
<comment type="caution">
    <text evidence="1">The sequence shown here is derived from an EMBL/GenBank/DDBJ whole genome shotgun (WGS) entry which is preliminary data.</text>
</comment>
<dbReference type="AlphaFoldDB" id="A0A1J5PPA8"/>
<gene>
    <name evidence="1" type="ORF">GALL_457360</name>
</gene>
<sequence length="77" mass="7885">MRDVSATQRHQAETADKGAGADLFDQNVTAARVKGVGVAAIFAHAATVFDEGEIAKPLRAGQILLGFGKTGAVTAFA</sequence>
<protein>
    <submittedName>
        <fullName evidence="1">Uncharacterized protein</fullName>
    </submittedName>
</protein>